<feature type="domain" description="Nephrocystin 3-like N-terminal" evidence="3">
    <location>
        <begin position="71"/>
        <end position="239"/>
    </location>
</feature>
<evidence type="ECO:0000259" key="3">
    <source>
        <dbReference type="Pfam" id="PF24883"/>
    </source>
</evidence>
<reference evidence="4" key="2">
    <citation type="submission" date="2023-06" db="EMBL/GenBank/DDBJ databases">
        <authorList>
            <consortium name="Lawrence Berkeley National Laboratory"/>
            <person name="Mondo S.J."/>
            <person name="Hensen N."/>
            <person name="Bonometti L."/>
            <person name="Westerberg I."/>
            <person name="Brannstrom I.O."/>
            <person name="Guillou S."/>
            <person name="Cros-Aarteil S."/>
            <person name="Calhoun S."/>
            <person name="Haridas S."/>
            <person name="Kuo A."/>
            <person name="Pangilinan J."/>
            <person name="Riley R."/>
            <person name="Labutti K."/>
            <person name="Andreopoulos B."/>
            <person name="Lipzen A."/>
            <person name="Chen C."/>
            <person name="Yanf M."/>
            <person name="Daum C."/>
            <person name="Ng V."/>
            <person name="Clum A."/>
            <person name="Steindorff A."/>
            <person name="Ohm R."/>
            <person name="Martin F."/>
            <person name="Silar P."/>
            <person name="Natvig D."/>
            <person name="Lalanne C."/>
            <person name="Gautier V."/>
            <person name="Ament-Velasquez S.L."/>
            <person name="Kruys A."/>
            <person name="Hutchinson M.I."/>
            <person name="Powell A.J."/>
            <person name="Barry K."/>
            <person name="Miller A.N."/>
            <person name="Grigoriev I.V."/>
            <person name="Debuchy R."/>
            <person name="Gladieux P."/>
            <person name="Thoren M.H."/>
            <person name="Johannesson H."/>
        </authorList>
    </citation>
    <scope>NUCLEOTIDE SEQUENCE</scope>
    <source>
        <strain evidence="4">PSN324</strain>
    </source>
</reference>
<dbReference type="AlphaFoldDB" id="A0AAV9HPT8"/>
<accession>A0AAV9HPT8</accession>
<dbReference type="EMBL" id="MU864985">
    <property type="protein sequence ID" value="KAK4461731.1"/>
    <property type="molecule type" value="Genomic_DNA"/>
</dbReference>
<dbReference type="SUPFAM" id="SSF52540">
    <property type="entry name" value="P-loop containing nucleoside triphosphate hydrolases"/>
    <property type="match status" value="1"/>
</dbReference>
<dbReference type="Gene3D" id="3.40.50.300">
    <property type="entry name" value="P-loop containing nucleotide triphosphate hydrolases"/>
    <property type="match status" value="1"/>
</dbReference>
<dbReference type="PANTHER" id="PTHR10039">
    <property type="entry name" value="AMELOGENIN"/>
    <property type="match status" value="1"/>
</dbReference>
<evidence type="ECO:0000313" key="4">
    <source>
        <dbReference type="EMBL" id="KAK4461731.1"/>
    </source>
</evidence>
<dbReference type="InterPro" id="IPR027417">
    <property type="entry name" value="P-loop_NTPase"/>
</dbReference>
<dbReference type="Proteomes" id="UP001321749">
    <property type="component" value="Unassembled WGS sequence"/>
</dbReference>
<dbReference type="InterPro" id="IPR056884">
    <property type="entry name" value="NPHP3-like_N"/>
</dbReference>
<keyword evidence="1" id="KW-0677">Repeat</keyword>
<gene>
    <name evidence="4" type="ORF">QBC42DRAFT_287234</name>
</gene>
<dbReference type="Pfam" id="PF24883">
    <property type="entry name" value="NPHP3_N"/>
    <property type="match status" value="1"/>
</dbReference>
<sequence>MGKKNKSNNGAAKNGTADDESQAKKIDSPSTSAGTKDLSSQLKDHGQVQITATSPLEYSSWKRCSSQRMPGTCNWIHSHEGFKAWLDGDRRLMILQGEGGTGKSVMASAIVERLSELCKEANGTDKPAVVISLFLGFCSELSTKDEMLRSALEQAYSAYREHRQACGDDALPAQCSVAPDDMLEQLRSWLPAGGRTFIILDGLEEEDLTKEGEDSVMHKLQPLTSLFSDPDHQVHILLTTDKESDDRLEPFLGRLGLPWATADDRFQLNLTVHRKDHDNSIKKNDIRGFIHKTISKLHCYAETNKMEKHSDLMLTDIKRLTRACSGLFIVAKFYAAAFHWKEAFFRHISGGGTKDMYEVRRRISERIADLDEEAAECRSLEGYSAEYLFHRTVILMGLNLSFSMGAQVNESKGYSLGSYIFSPFIFNLLLGPNGKPLSDLTSMWPEYCQAFSKWCKDFRPCPGRQKACEGGRKPCKDLTGPCKNPLHSCRCDDHEHHGTGEKIKWSPENIVLISLGALTTFKPAGNKKAESRVVISHLMWHTVIDFHAQDHMHEHCLACNSVGTDMSYGAN</sequence>
<organism evidence="4 5">
    <name type="scientific">Cladorrhinum samala</name>
    <dbReference type="NCBI Taxonomy" id="585594"/>
    <lineage>
        <taxon>Eukaryota</taxon>
        <taxon>Fungi</taxon>
        <taxon>Dikarya</taxon>
        <taxon>Ascomycota</taxon>
        <taxon>Pezizomycotina</taxon>
        <taxon>Sordariomycetes</taxon>
        <taxon>Sordariomycetidae</taxon>
        <taxon>Sordariales</taxon>
        <taxon>Podosporaceae</taxon>
        <taxon>Cladorrhinum</taxon>
    </lineage>
</organism>
<feature type="compositionally biased region" description="Polar residues" evidence="2">
    <location>
        <begin position="28"/>
        <end position="41"/>
    </location>
</feature>
<dbReference type="PANTHER" id="PTHR10039:SF14">
    <property type="entry name" value="NACHT DOMAIN-CONTAINING PROTEIN"/>
    <property type="match status" value="1"/>
</dbReference>
<reference evidence="4" key="1">
    <citation type="journal article" date="2023" name="Mol. Phylogenet. Evol.">
        <title>Genome-scale phylogeny and comparative genomics of the fungal order Sordariales.</title>
        <authorList>
            <person name="Hensen N."/>
            <person name="Bonometti L."/>
            <person name="Westerberg I."/>
            <person name="Brannstrom I.O."/>
            <person name="Guillou S."/>
            <person name="Cros-Aarteil S."/>
            <person name="Calhoun S."/>
            <person name="Haridas S."/>
            <person name="Kuo A."/>
            <person name="Mondo S."/>
            <person name="Pangilinan J."/>
            <person name="Riley R."/>
            <person name="LaButti K."/>
            <person name="Andreopoulos B."/>
            <person name="Lipzen A."/>
            <person name="Chen C."/>
            <person name="Yan M."/>
            <person name="Daum C."/>
            <person name="Ng V."/>
            <person name="Clum A."/>
            <person name="Steindorff A."/>
            <person name="Ohm R.A."/>
            <person name="Martin F."/>
            <person name="Silar P."/>
            <person name="Natvig D.O."/>
            <person name="Lalanne C."/>
            <person name="Gautier V."/>
            <person name="Ament-Velasquez S.L."/>
            <person name="Kruys A."/>
            <person name="Hutchinson M.I."/>
            <person name="Powell A.J."/>
            <person name="Barry K."/>
            <person name="Miller A.N."/>
            <person name="Grigoriev I.V."/>
            <person name="Debuchy R."/>
            <person name="Gladieux P."/>
            <person name="Hiltunen Thoren M."/>
            <person name="Johannesson H."/>
        </authorList>
    </citation>
    <scope>NUCLEOTIDE SEQUENCE</scope>
    <source>
        <strain evidence="4">PSN324</strain>
    </source>
</reference>
<name>A0AAV9HPT8_9PEZI</name>
<proteinExistence type="predicted"/>
<feature type="region of interest" description="Disordered" evidence="2">
    <location>
        <begin position="1"/>
        <end position="46"/>
    </location>
</feature>
<comment type="caution">
    <text evidence="4">The sequence shown here is derived from an EMBL/GenBank/DDBJ whole genome shotgun (WGS) entry which is preliminary data.</text>
</comment>
<protein>
    <recommendedName>
        <fullName evidence="3">Nephrocystin 3-like N-terminal domain-containing protein</fullName>
    </recommendedName>
</protein>
<evidence type="ECO:0000256" key="1">
    <source>
        <dbReference type="ARBA" id="ARBA00022737"/>
    </source>
</evidence>
<keyword evidence="5" id="KW-1185">Reference proteome</keyword>
<evidence type="ECO:0000313" key="5">
    <source>
        <dbReference type="Proteomes" id="UP001321749"/>
    </source>
</evidence>
<evidence type="ECO:0000256" key="2">
    <source>
        <dbReference type="SAM" id="MobiDB-lite"/>
    </source>
</evidence>